<evidence type="ECO:0000313" key="2">
    <source>
        <dbReference type="Proteomes" id="UP001461498"/>
    </source>
</evidence>
<gene>
    <name evidence="1" type="ORF">O3M35_008826</name>
</gene>
<proteinExistence type="predicted"/>
<organism evidence="1 2">
    <name type="scientific">Rhynocoris fuscipes</name>
    <dbReference type="NCBI Taxonomy" id="488301"/>
    <lineage>
        <taxon>Eukaryota</taxon>
        <taxon>Metazoa</taxon>
        <taxon>Ecdysozoa</taxon>
        <taxon>Arthropoda</taxon>
        <taxon>Hexapoda</taxon>
        <taxon>Insecta</taxon>
        <taxon>Pterygota</taxon>
        <taxon>Neoptera</taxon>
        <taxon>Paraneoptera</taxon>
        <taxon>Hemiptera</taxon>
        <taxon>Heteroptera</taxon>
        <taxon>Panheteroptera</taxon>
        <taxon>Cimicomorpha</taxon>
        <taxon>Reduviidae</taxon>
        <taxon>Harpactorinae</taxon>
        <taxon>Harpactorini</taxon>
        <taxon>Rhynocoris</taxon>
    </lineage>
</organism>
<keyword evidence="2" id="KW-1185">Reference proteome</keyword>
<protein>
    <submittedName>
        <fullName evidence="1">Uncharacterized protein</fullName>
    </submittedName>
</protein>
<name>A0AAW1DCW1_9HEMI</name>
<sequence length="188" mass="22311">MESTRYPKICLKSLKKATFNNNNIKYNLYLQLVQLLKPIEQHHLLDTEDSAALKKVIPSILDKYNNYLRNKDLENLHQSNFSYYYKLVYNSAELEQNYLQSDLQICYVRLLAQLWTSSKYHIKLTYNSILYPIDPQSNCIICNSNLPEDLFHIIFIGPPYTPFRTQYLHNINEKDWPKSVLSQVQLQK</sequence>
<accession>A0AAW1DCW1</accession>
<reference evidence="1 2" key="1">
    <citation type="submission" date="2022-12" db="EMBL/GenBank/DDBJ databases">
        <title>Chromosome-level genome assembly of true bugs.</title>
        <authorList>
            <person name="Ma L."/>
            <person name="Li H."/>
        </authorList>
    </citation>
    <scope>NUCLEOTIDE SEQUENCE [LARGE SCALE GENOMIC DNA]</scope>
    <source>
        <strain evidence="1">Lab_2022b</strain>
    </source>
</reference>
<evidence type="ECO:0000313" key="1">
    <source>
        <dbReference type="EMBL" id="KAK9506988.1"/>
    </source>
</evidence>
<dbReference type="Proteomes" id="UP001461498">
    <property type="component" value="Unassembled WGS sequence"/>
</dbReference>
<dbReference type="EMBL" id="JAPXFL010000005">
    <property type="protein sequence ID" value="KAK9506988.1"/>
    <property type="molecule type" value="Genomic_DNA"/>
</dbReference>
<comment type="caution">
    <text evidence="1">The sequence shown here is derived from an EMBL/GenBank/DDBJ whole genome shotgun (WGS) entry which is preliminary data.</text>
</comment>
<dbReference type="AlphaFoldDB" id="A0AAW1DCW1"/>